<protein>
    <submittedName>
        <fullName evidence="1">Uncharacterized protein</fullName>
    </submittedName>
</protein>
<gene>
    <name evidence="1" type="ORF">KY227_003125</name>
</gene>
<proteinExistence type="predicted"/>
<evidence type="ECO:0000313" key="1">
    <source>
        <dbReference type="EMBL" id="EHT9940026.1"/>
    </source>
</evidence>
<comment type="caution">
    <text evidence="1">The sequence shown here is derived from an EMBL/GenBank/DDBJ whole genome shotgun (WGS) entry which is preliminary data.</text>
</comment>
<accession>A0AAD2XWT9</accession>
<dbReference type="InterPro" id="IPR047675">
    <property type="entry name" value="Putative_zinc-bd"/>
</dbReference>
<organism evidence="1">
    <name type="scientific">Citrobacter freundii</name>
    <dbReference type="NCBI Taxonomy" id="546"/>
    <lineage>
        <taxon>Bacteria</taxon>
        <taxon>Pseudomonadati</taxon>
        <taxon>Pseudomonadota</taxon>
        <taxon>Gammaproteobacteria</taxon>
        <taxon>Enterobacterales</taxon>
        <taxon>Enterobacteriaceae</taxon>
        <taxon>Citrobacter</taxon>
        <taxon>Citrobacter freundii complex</taxon>
    </lineage>
</organism>
<sequence>MADEHRRKRYREWAKSPFGTMPFPEECRGMTCGAKTRKGTPCKLTSLYGSGRCKLHGGMSTGAKTPEGKARQLEGYRRWQEKQHQATSKTE</sequence>
<dbReference type="NCBIfam" id="NF041373">
    <property type="entry name" value="HGG_STG"/>
    <property type="match status" value="1"/>
</dbReference>
<name>A0AAD2XWT9_CITFR</name>
<dbReference type="EMBL" id="ABBJDF010000017">
    <property type="protein sequence ID" value="EHT9940026.1"/>
    <property type="molecule type" value="Genomic_DNA"/>
</dbReference>
<dbReference type="RefSeq" id="WP_206616781.1">
    <property type="nucleotide sequence ID" value="NZ_CP042478.1"/>
</dbReference>
<dbReference type="AlphaFoldDB" id="A0AAD2XWT9"/>
<reference evidence="1" key="1">
    <citation type="submission" date="2021-07" db="EMBL/GenBank/DDBJ databases">
        <authorList>
            <consortium name="Clinical and Environmental Microbiology Branch: Whole genome sequencing antimicrobial resistance pathogens in the healthcare setting"/>
        </authorList>
    </citation>
    <scope>NUCLEOTIDE SEQUENCE</scope>
    <source>
        <strain evidence="1">2021DK-00049</strain>
    </source>
</reference>